<dbReference type="EMBL" id="CAEZZY010000080">
    <property type="protein sequence ID" value="CAB4781091.1"/>
    <property type="molecule type" value="Genomic_DNA"/>
</dbReference>
<proteinExistence type="predicted"/>
<evidence type="ECO:0000256" key="1">
    <source>
        <dbReference type="ARBA" id="ARBA00001947"/>
    </source>
</evidence>
<organism evidence="7">
    <name type="scientific">freshwater metagenome</name>
    <dbReference type="NCBI Taxonomy" id="449393"/>
    <lineage>
        <taxon>unclassified sequences</taxon>
        <taxon>metagenomes</taxon>
        <taxon>ecological metagenomes</taxon>
    </lineage>
</organism>
<comment type="cofactor">
    <cofactor evidence="1">
        <name>Zn(2+)</name>
        <dbReference type="ChEBI" id="CHEBI:29105"/>
    </cofactor>
</comment>
<name>A0A6J7P2X1_9ZZZZ</name>
<evidence type="ECO:0000313" key="7">
    <source>
        <dbReference type="EMBL" id="CAB4999786.1"/>
    </source>
</evidence>
<dbReference type="AlphaFoldDB" id="A0A6J7P2X1"/>
<dbReference type="InterPro" id="IPR053138">
    <property type="entry name" value="N-alpha-Ac-DABA_deacetylase"/>
</dbReference>
<sequence length="306" mass="32740">MINREVLSIPGPTGSGIDIPYFELIGATPGPHLTVLAGIHGAEYSSIAAAKKFVAEVKDQEIIGRITVVPIVNILAFWARVPFVIPVDHENLNRAFPGNQYGSFTEIYAFHIFEKFIKGSDFLLDMHAGDIPESLEPFTLFEESAVESKSLAMAKAYGIKHIVRQRAAGLVVAGSTSATASSIGIPAITAESGQNGILDPQAVDRHLAGLINLCRSLGVLAGTPWADREHKIYDGWNWLRAEKAGWWQPAKATGELVKAGDSLGTLSDLWGEVFANILAPQDGIVLFQTSSPAVSENGILVGLALS</sequence>
<dbReference type="PIRSF" id="PIRSF039012">
    <property type="entry name" value="ASP"/>
    <property type="match status" value="1"/>
</dbReference>
<evidence type="ECO:0000256" key="2">
    <source>
        <dbReference type="ARBA" id="ARBA00022723"/>
    </source>
</evidence>
<dbReference type="PANTHER" id="PTHR37326">
    <property type="entry name" value="BLL3975 PROTEIN"/>
    <property type="match status" value="1"/>
</dbReference>
<dbReference type="GO" id="GO:0016811">
    <property type="term" value="F:hydrolase activity, acting on carbon-nitrogen (but not peptide) bonds, in linear amides"/>
    <property type="evidence" value="ECO:0007669"/>
    <property type="project" value="InterPro"/>
</dbReference>
<evidence type="ECO:0000313" key="6">
    <source>
        <dbReference type="EMBL" id="CAB4781091.1"/>
    </source>
</evidence>
<dbReference type="InterPro" id="IPR043795">
    <property type="entry name" value="N-alpha-Ac-DABA-like"/>
</dbReference>
<accession>A0A6J7P2X1</accession>
<dbReference type="InterPro" id="IPR055438">
    <property type="entry name" value="AstE_AspA_cat"/>
</dbReference>
<evidence type="ECO:0000256" key="3">
    <source>
        <dbReference type="ARBA" id="ARBA00022801"/>
    </source>
</evidence>
<keyword evidence="4" id="KW-0862">Zinc</keyword>
<dbReference type="GO" id="GO:0046872">
    <property type="term" value="F:metal ion binding"/>
    <property type="evidence" value="ECO:0007669"/>
    <property type="project" value="UniProtKB-KW"/>
</dbReference>
<keyword evidence="2" id="KW-0479">Metal-binding</keyword>
<dbReference type="EMBL" id="CAFBOU010000126">
    <property type="protein sequence ID" value="CAB4999786.1"/>
    <property type="molecule type" value="Genomic_DNA"/>
</dbReference>
<reference evidence="7" key="1">
    <citation type="submission" date="2020-05" db="EMBL/GenBank/DDBJ databases">
        <authorList>
            <person name="Chiriac C."/>
            <person name="Salcher M."/>
            <person name="Ghai R."/>
            <person name="Kavagutti S V."/>
        </authorList>
    </citation>
    <scope>NUCLEOTIDE SEQUENCE</scope>
</reference>
<gene>
    <name evidence="6" type="ORF">UFOPK2928_00795</name>
    <name evidence="7" type="ORF">UFOPK4010_01100</name>
</gene>
<dbReference type="PANTHER" id="PTHR37326:SF1">
    <property type="entry name" value="BLL3975 PROTEIN"/>
    <property type="match status" value="1"/>
</dbReference>
<protein>
    <submittedName>
        <fullName evidence="7">Unannotated protein</fullName>
    </submittedName>
</protein>
<dbReference type="SUPFAM" id="SSF53187">
    <property type="entry name" value="Zn-dependent exopeptidases"/>
    <property type="match status" value="1"/>
</dbReference>
<evidence type="ECO:0000256" key="4">
    <source>
        <dbReference type="ARBA" id="ARBA00022833"/>
    </source>
</evidence>
<dbReference type="Gene3D" id="3.40.630.10">
    <property type="entry name" value="Zn peptidases"/>
    <property type="match status" value="1"/>
</dbReference>
<keyword evidence="3" id="KW-0378">Hydrolase</keyword>
<evidence type="ECO:0000259" key="5">
    <source>
        <dbReference type="Pfam" id="PF24827"/>
    </source>
</evidence>
<feature type="domain" description="Succinylglutamate desuccinylase/Aspartoacylase catalytic" evidence="5">
    <location>
        <begin position="29"/>
        <end position="215"/>
    </location>
</feature>
<dbReference type="Pfam" id="PF24827">
    <property type="entry name" value="AstE_AspA_cat"/>
    <property type="match status" value="1"/>
</dbReference>
<dbReference type="GO" id="GO:0016788">
    <property type="term" value="F:hydrolase activity, acting on ester bonds"/>
    <property type="evidence" value="ECO:0007669"/>
    <property type="project" value="InterPro"/>
</dbReference>